<proteinExistence type="inferred from homology"/>
<protein>
    <submittedName>
        <fullName evidence="3">Metallophosphoesterase family protein</fullName>
    </submittedName>
</protein>
<gene>
    <name evidence="3" type="ORF">IAB68_01960</name>
</gene>
<evidence type="ECO:0000313" key="3">
    <source>
        <dbReference type="EMBL" id="HIU40053.1"/>
    </source>
</evidence>
<dbReference type="Proteomes" id="UP000824074">
    <property type="component" value="Unassembled WGS sequence"/>
</dbReference>
<evidence type="ECO:0000259" key="2">
    <source>
        <dbReference type="Pfam" id="PF12850"/>
    </source>
</evidence>
<dbReference type="PANTHER" id="PTHR42850">
    <property type="entry name" value="METALLOPHOSPHOESTERASE"/>
    <property type="match status" value="1"/>
</dbReference>
<reference evidence="3" key="1">
    <citation type="submission" date="2020-10" db="EMBL/GenBank/DDBJ databases">
        <authorList>
            <person name="Gilroy R."/>
        </authorList>
    </citation>
    <scope>NUCLEOTIDE SEQUENCE</scope>
    <source>
        <strain evidence="3">CHK193-30670</strain>
    </source>
</reference>
<dbReference type="InterPro" id="IPR050126">
    <property type="entry name" value="Ap4A_hydrolase"/>
</dbReference>
<dbReference type="InterPro" id="IPR029052">
    <property type="entry name" value="Metallo-depent_PP-like"/>
</dbReference>
<reference evidence="3" key="2">
    <citation type="journal article" date="2021" name="PeerJ">
        <title>Extensive microbial diversity within the chicken gut microbiome revealed by metagenomics and culture.</title>
        <authorList>
            <person name="Gilroy R."/>
            <person name="Ravi A."/>
            <person name="Getino M."/>
            <person name="Pursley I."/>
            <person name="Horton D.L."/>
            <person name="Alikhan N.F."/>
            <person name="Baker D."/>
            <person name="Gharbi K."/>
            <person name="Hall N."/>
            <person name="Watson M."/>
            <person name="Adriaenssens E.M."/>
            <person name="Foster-Nyarko E."/>
            <person name="Jarju S."/>
            <person name="Secka A."/>
            <person name="Antonio M."/>
            <person name="Oren A."/>
            <person name="Chaudhuri R.R."/>
            <person name="La Ragione R."/>
            <person name="Hildebrand F."/>
            <person name="Pallen M.J."/>
        </authorList>
    </citation>
    <scope>NUCLEOTIDE SEQUENCE</scope>
    <source>
        <strain evidence="3">CHK193-30670</strain>
    </source>
</reference>
<accession>A0A9D1IMW6</accession>
<dbReference type="SUPFAM" id="SSF56300">
    <property type="entry name" value="Metallo-dependent phosphatases"/>
    <property type="match status" value="1"/>
</dbReference>
<dbReference type="Pfam" id="PF12850">
    <property type="entry name" value="Metallophos_2"/>
    <property type="match status" value="1"/>
</dbReference>
<sequence length="282" mass="32573">MDKIAIISDIHGNLEALKVVLKDIEKRNIKRIFCLGDIIAKGTHPHECIKLIKERCNIVLQGNCDEYFTRDFSLDNNPNNKTDLAVKRISWNKSMLTNDDVNYLKNLPYCYEFYLSGRLVRMFHAAPTKINDFIGNIDTLDRLYSLFLPSDNTVSKNKADVVIYGHIHMQFMQRIYNRTIINSGSVGNAIDVFRNDKKDGNVRNTTCANYAVISGDYNSKDYSNPISYELVSVPYDIDKELLDDDKNIEKEDYETELKKGKYRDMTKINKSFKIRGINPKDI</sequence>
<dbReference type="CDD" id="cd00838">
    <property type="entry name" value="MPP_superfamily"/>
    <property type="match status" value="1"/>
</dbReference>
<dbReference type="EMBL" id="DVMT01000020">
    <property type="protein sequence ID" value="HIU40053.1"/>
    <property type="molecule type" value="Genomic_DNA"/>
</dbReference>
<dbReference type="PANTHER" id="PTHR42850:SF2">
    <property type="entry name" value="BLL5683 PROTEIN"/>
    <property type="match status" value="1"/>
</dbReference>
<dbReference type="InterPro" id="IPR024654">
    <property type="entry name" value="Calcineurin-like_PHP_lpxH"/>
</dbReference>
<evidence type="ECO:0000256" key="1">
    <source>
        <dbReference type="ARBA" id="ARBA00008950"/>
    </source>
</evidence>
<comment type="caution">
    <text evidence="3">The sequence shown here is derived from an EMBL/GenBank/DDBJ whole genome shotgun (WGS) entry which is preliminary data.</text>
</comment>
<evidence type="ECO:0000313" key="4">
    <source>
        <dbReference type="Proteomes" id="UP000824074"/>
    </source>
</evidence>
<feature type="domain" description="Calcineurin-like phosphoesterase" evidence="2">
    <location>
        <begin position="3"/>
        <end position="189"/>
    </location>
</feature>
<dbReference type="Gene3D" id="3.60.21.10">
    <property type="match status" value="1"/>
</dbReference>
<dbReference type="GO" id="GO:0016791">
    <property type="term" value="F:phosphatase activity"/>
    <property type="evidence" value="ECO:0007669"/>
    <property type="project" value="TreeGrafter"/>
</dbReference>
<dbReference type="PIRSF" id="PIRSF000883">
    <property type="entry name" value="Pesterase_MJ0912"/>
    <property type="match status" value="1"/>
</dbReference>
<dbReference type="GO" id="GO:0005737">
    <property type="term" value="C:cytoplasm"/>
    <property type="evidence" value="ECO:0007669"/>
    <property type="project" value="TreeGrafter"/>
</dbReference>
<organism evidence="3 4">
    <name type="scientific">Candidatus Aphodocola excrementigallinarum</name>
    <dbReference type="NCBI Taxonomy" id="2840670"/>
    <lineage>
        <taxon>Bacteria</taxon>
        <taxon>Bacillati</taxon>
        <taxon>Bacillota</taxon>
        <taxon>Bacilli</taxon>
        <taxon>Candidatus Aphodocola</taxon>
    </lineage>
</organism>
<name>A0A9D1IMW6_9FIRM</name>
<dbReference type="InterPro" id="IPR011152">
    <property type="entry name" value="Pesterase_MJ0912"/>
</dbReference>
<comment type="similarity">
    <text evidence="1">Belongs to the metallophosphoesterase superfamily. YfcE family.</text>
</comment>
<dbReference type="AlphaFoldDB" id="A0A9D1IMW6"/>